<dbReference type="InterPro" id="IPR000385">
    <property type="entry name" value="MoaA_NifB_PqqE_Fe-S-bd_CS"/>
</dbReference>
<dbReference type="InterPro" id="IPR010505">
    <property type="entry name" value="MoaA_twitch"/>
</dbReference>
<dbReference type="CDD" id="cd21117">
    <property type="entry name" value="Twitch_MoaA"/>
    <property type="match status" value="1"/>
</dbReference>
<evidence type="ECO:0000256" key="8">
    <source>
        <dbReference type="ARBA" id="ARBA00023134"/>
    </source>
</evidence>
<feature type="binding site" evidence="12">
    <location>
        <position position="56"/>
    </location>
    <ligand>
        <name>[4Fe-4S] cluster</name>
        <dbReference type="ChEBI" id="CHEBI:49883"/>
        <label>1</label>
        <note>4Fe-4S-S-AdoMet</note>
    </ligand>
</feature>
<keyword evidence="4 12" id="KW-0479">Metal-binding</keyword>
<dbReference type="GO" id="GO:0061799">
    <property type="term" value="F:cyclic pyranopterin monophosphate synthase activity"/>
    <property type="evidence" value="ECO:0007669"/>
    <property type="project" value="TreeGrafter"/>
</dbReference>
<dbReference type="InterPro" id="IPR050105">
    <property type="entry name" value="MoCo_biosynth_MoaA/MoaC"/>
</dbReference>
<proteinExistence type="inferred from homology"/>
<keyword evidence="10 12" id="KW-0456">Lyase</keyword>
<feature type="binding site" evidence="12">
    <location>
        <position position="291"/>
    </location>
    <ligand>
        <name>[4Fe-4S] cluster</name>
        <dbReference type="ChEBI" id="CHEBI:49883"/>
        <label>2</label>
        <note>4Fe-4S-substrate</note>
    </ligand>
</feature>
<keyword evidence="8 12" id="KW-0342">GTP-binding</keyword>
<feature type="binding site" evidence="12">
    <location>
        <position position="45"/>
    </location>
    <ligand>
        <name>GTP</name>
        <dbReference type="ChEBI" id="CHEBI:37565"/>
    </ligand>
</feature>
<evidence type="ECO:0000313" key="16">
    <source>
        <dbReference type="Proteomes" id="UP001139263"/>
    </source>
</evidence>
<dbReference type="Gene3D" id="3.20.20.70">
    <property type="entry name" value="Aldolase class I"/>
    <property type="match status" value="1"/>
</dbReference>
<comment type="function">
    <text evidence="12">Catalyzes the cyclization of GTP to (8S)-3',8-cyclo-7,8-dihydroguanosine 5'-triphosphate.</text>
</comment>
<evidence type="ECO:0000256" key="4">
    <source>
        <dbReference type="ARBA" id="ARBA00022723"/>
    </source>
</evidence>
<feature type="binding site" evidence="12">
    <location>
        <position position="227"/>
    </location>
    <ligand>
        <name>S-adenosyl-L-methionine</name>
        <dbReference type="ChEBI" id="CHEBI:59789"/>
    </ligand>
</feature>
<evidence type="ECO:0000259" key="14">
    <source>
        <dbReference type="PROSITE" id="PS51918"/>
    </source>
</evidence>
<evidence type="ECO:0000256" key="11">
    <source>
        <dbReference type="ARBA" id="ARBA00048697"/>
    </source>
</evidence>
<dbReference type="PANTHER" id="PTHR22960">
    <property type="entry name" value="MOLYBDOPTERIN COFACTOR SYNTHESIS PROTEIN A"/>
    <property type="match status" value="1"/>
</dbReference>
<dbReference type="SMART" id="SM00729">
    <property type="entry name" value="Elp3"/>
    <property type="match status" value="1"/>
</dbReference>
<keyword evidence="9 12" id="KW-0501">Molybdenum cofactor biosynthesis</keyword>
<comment type="catalytic activity">
    <reaction evidence="11 12">
        <text>GTP + AH2 + S-adenosyl-L-methionine = (8S)-3',8-cyclo-7,8-dihydroguanosine 5'-triphosphate + 5'-deoxyadenosine + L-methionine + A + H(+)</text>
        <dbReference type="Rhea" id="RHEA:49576"/>
        <dbReference type="ChEBI" id="CHEBI:13193"/>
        <dbReference type="ChEBI" id="CHEBI:15378"/>
        <dbReference type="ChEBI" id="CHEBI:17319"/>
        <dbReference type="ChEBI" id="CHEBI:17499"/>
        <dbReference type="ChEBI" id="CHEBI:37565"/>
        <dbReference type="ChEBI" id="CHEBI:57844"/>
        <dbReference type="ChEBI" id="CHEBI:59789"/>
        <dbReference type="ChEBI" id="CHEBI:131766"/>
        <dbReference type="EC" id="4.1.99.22"/>
    </reaction>
</comment>
<feature type="binding site" evidence="12">
    <location>
        <position position="59"/>
    </location>
    <ligand>
        <name>[4Fe-4S] cluster</name>
        <dbReference type="ChEBI" id="CHEBI:49883"/>
        <label>1</label>
        <note>4Fe-4S-S-AdoMet</note>
    </ligand>
</feature>
<reference evidence="15" key="1">
    <citation type="submission" date="2022-03" db="EMBL/GenBank/DDBJ databases">
        <title>Draft Genome Sequence of Firmicute Strain S0AB, a Heterotrophic Iron/Sulfur-Oxidizing Extreme Acidophile.</title>
        <authorList>
            <person name="Vergara E."/>
            <person name="Pakostova E."/>
            <person name="Johnson D.B."/>
            <person name="Holmes D.S."/>
        </authorList>
    </citation>
    <scope>NUCLEOTIDE SEQUENCE</scope>
    <source>
        <strain evidence="15">S0AB</strain>
    </source>
</reference>
<dbReference type="GO" id="GO:0051539">
    <property type="term" value="F:4 iron, 4 sulfur cluster binding"/>
    <property type="evidence" value="ECO:0007669"/>
    <property type="project" value="UniProtKB-UniRule"/>
</dbReference>
<keyword evidence="5 12" id="KW-0547">Nucleotide-binding</keyword>
<comment type="caution">
    <text evidence="15">The sequence shown here is derived from an EMBL/GenBank/DDBJ whole genome shotgun (WGS) entry which is preliminary data.</text>
</comment>
<evidence type="ECO:0000256" key="5">
    <source>
        <dbReference type="ARBA" id="ARBA00022741"/>
    </source>
</evidence>
<dbReference type="GO" id="GO:1904047">
    <property type="term" value="F:S-adenosyl-L-methionine binding"/>
    <property type="evidence" value="ECO:0007669"/>
    <property type="project" value="UniProtKB-UniRule"/>
</dbReference>
<feature type="domain" description="Radical SAM core" evidence="14">
    <location>
        <begin position="36"/>
        <end position="256"/>
    </location>
</feature>
<evidence type="ECO:0000256" key="9">
    <source>
        <dbReference type="ARBA" id="ARBA00023150"/>
    </source>
</evidence>
<organism evidence="15 16">
    <name type="scientific">Sulfoacidibacillus ferrooxidans</name>
    <dbReference type="NCBI Taxonomy" id="2005001"/>
    <lineage>
        <taxon>Bacteria</taxon>
        <taxon>Bacillati</taxon>
        <taxon>Bacillota</taxon>
        <taxon>Bacilli</taxon>
        <taxon>Bacillales</taxon>
        <taxon>Alicyclobacillaceae</taxon>
        <taxon>Sulfoacidibacillus</taxon>
    </lineage>
</organism>
<dbReference type="PANTHER" id="PTHR22960:SF0">
    <property type="entry name" value="MOLYBDENUM COFACTOR BIOSYNTHESIS PROTEIN 1"/>
    <property type="match status" value="1"/>
</dbReference>
<dbReference type="SFLD" id="SFLDG01386">
    <property type="entry name" value="main_SPASM_domain-containing"/>
    <property type="match status" value="1"/>
</dbReference>
<gene>
    <name evidence="12 15" type="primary">moaA</name>
    <name evidence="15" type="ORF">MM817_00088</name>
</gene>
<keyword evidence="16" id="KW-1185">Reference proteome</keyword>
<feature type="binding site" evidence="12">
    <location>
        <position position="193"/>
    </location>
    <ligand>
        <name>GTP</name>
        <dbReference type="ChEBI" id="CHEBI:37565"/>
    </ligand>
</feature>
<dbReference type="SFLD" id="SFLDG01067">
    <property type="entry name" value="SPASM/twitch_domain_containing"/>
    <property type="match status" value="1"/>
</dbReference>
<dbReference type="InterPro" id="IPR040064">
    <property type="entry name" value="MoaA-like"/>
</dbReference>
<evidence type="ECO:0000256" key="6">
    <source>
        <dbReference type="ARBA" id="ARBA00023004"/>
    </source>
</evidence>
<dbReference type="InterPro" id="IPR013785">
    <property type="entry name" value="Aldolase_TIM"/>
</dbReference>
<dbReference type="Proteomes" id="UP001139263">
    <property type="component" value="Unassembled WGS sequence"/>
</dbReference>
<dbReference type="HAMAP" id="MF_01225_B">
    <property type="entry name" value="MoaA_B"/>
    <property type="match status" value="1"/>
</dbReference>
<comment type="similarity">
    <text evidence="12">Belongs to the radical SAM superfamily. MoaA family.</text>
</comment>
<feature type="binding site" evidence="12">
    <location>
        <position position="130"/>
    </location>
    <ligand>
        <name>GTP</name>
        <dbReference type="ChEBI" id="CHEBI:37565"/>
    </ligand>
</feature>
<dbReference type="InterPro" id="IPR007197">
    <property type="entry name" value="rSAM"/>
</dbReference>
<dbReference type="GO" id="GO:0046872">
    <property type="term" value="F:metal ion binding"/>
    <property type="evidence" value="ECO:0007669"/>
    <property type="project" value="UniProtKB-KW"/>
</dbReference>
<evidence type="ECO:0000256" key="3">
    <source>
        <dbReference type="ARBA" id="ARBA00022691"/>
    </source>
</evidence>
<dbReference type="NCBIfam" id="TIGR02666">
    <property type="entry name" value="moaA"/>
    <property type="match status" value="1"/>
</dbReference>
<dbReference type="InterPro" id="IPR013483">
    <property type="entry name" value="MoaA"/>
</dbReference>
<comment type="subunit">
    <text evidence="12">Monomer and homodimer.</text>
</comment>
<dbReference type="SUPFAM" id="SSF102114">
    <property type="entry name" value="Radical SAM enzymes"/>
    <property type="match status" value="1"/>
</dbReference>
<feature type="binding site" evidence="12">
    <location>
        <position position="52"/>
    </location>
    <ligand>
        <name>[4Fe-4S] cluster</name>
        <dbReference type="ChEBI" id="CHEBI:49883"/>
        <label>1</label>
        <note>4Fe-4S-S-AdoMet</note>
    </ligand>
</feature>
<evidence type="ECO:0000256" key="2">
    <source>
        <dbReference type="ARBA" id="ARBA00022485"/>
    </source>
</evidence>
<dbReference type="SFLD" id="SFLDG01383">
    <property type="entry name" value="cyclic_pyranopterin_phosphate"/>
    <property type="match status" value="1"/>
</dbReference>
<dbReference type="GO" id="GO:0005525">
    <property type="term" value="F:GTP binding"/>
    <property type="evidence" value="ECO:0007669"/>
    <property type="project" value="UniProtKB-UniRule"/>
</dbReference>
<feature type="binding site" evidence="12">
    <location>
        <begin position="296"/>
        <end position="298"/>
    </location>
    <ligand>
        <name>GTP</name>
        <dbReference type="ChEBI" id="CHEBI:37565"/>
    </ligand>
</feature>
<dbReference type="GO" id="GO:0061798">
    <property type="term" value="F:GTP 3',8'-cyclase activity"/>
    <property type="evidence" value="ECO:0007669"/>
    <property type="project" value="UniProtKB-UniRule"/>
</dbReference>
<evidence type="ECO:0000256" key="10">
    <source>
        <dbReference type="ARBA" id="ARBA00023239"/>
    </source>
</evidence>
<evidence type="ECO:0000313" key="15">
    <source>
        <dbReference type="EMBL" id="MCI0181841.1"/>
    </source>
</evidence>
<feature type="compositionally biased region" description="Basic and acidic residues" evidence="13">
    <location>
        <begin position="7"/>
        <end position="18"/>
    </location>
</feature>
<dbReference type="SFLD" id="SFLDS00029">
    <property type="entry name" value="Radical_SAM"/>
    <property type="match status" value="1"/>
</dbReference>
<dbReference type="Pfam" id="PF04055">
    <property type="entry name" value="Radical_SAM"/>
    <property type="match status" value="1"/>
</dbReference>
<evidence type="ECO:0000256" key="1">
    <source>
        <dbReference type="ARBA" id="ARBA00012167"/>
    </source>
</evidence>
<keyword evidence="6 12" id="KW-0408">Iron</keyword>
<dbReference type="PROSITE" id="PS51918">
    <property type="entry name" value="RADICAL_SAM"/>
    <property type="match status" value="1"/>
</dbReference>
<dbReference type="InterPro" id="IPR006638">
    <property type="entry name" value="Elp3/MiaA/NifB-like_rSAM"/>
</dbReference>
<dbReference type="Pfam" id="PF06463">
    <property type="entry name" value="Mob_synth_C"/>
    <property type="match status" value="1"/>
</dbReference>
<comment type="pathway">
    <text evidence="12">Cofactor biosynthesis; molybdopterin biosynthesis.</text>
</comment>
<accession>A0A9X2ACU2</accession>
<feature type="binding site" evidence="12">
    <location>
        <position position="308"/>
    </location>
    <ligand>
        <name>[4Fe-4S] cluster</name>
        <dbReference type="ChEBI" id="CHEBI:49883"/>
        <label>2</label>
        <note>4Fe-4S-substrate</note>
    </ligand>
</feature>
<feature type="binding site" evidence="12">
    <location>
        <position position="99"/>
    </location>
    <ligand>
        <name>GTP</name>
        <dbReference type="ChEBI" id="CHEBI:37565"/>
    </ligand>
</feature>
<feature type="binding site" evidence="12">
    <location>
        <position position="103"/>
    </location>
    <ligand>
        <name>S-adenosyl-L-methionine</name>
        <dbReference type="ChEBI" id="CHEBI:59789"/>
    </ligand>
</feature>
<evidence type="ECO:0000256" key="12">
    <source>
        <dbReference type="HAMAP-Rule" id="MF_01225"/>
    </source>
</evidence>
<comment type="cofactor">
    <cofactor evidence="12">
        <name>[4Fe-4S] cluster</name>
        <dbReference type="ChEBI" id="CHEBI:49883"/>
    </cofactor>
    <text evidence="12">Binds 2 [4Fe-4S] clusters. Binds 1 [4Fe-4S] cluster coordinated with 3 cysteines and an exchangeable S-adenosyl-L-methionine and 1 [4Fe-4S] cluster coordinated with 3 cysteines and the GTP-derived substrate.</text>
</comment>
<dbReference type="AlphaFoldDB" id="A0A9X2ACU2"/>
<sequence>MSTAQYSDHDSHQKDDQVSQKPSTTLTTTTTTVLDTLARPLRDLRISVTDRCNFRCTYCMPKELFGPNFAFLPQNALLSFEEITQLVRLFAQLGVTKVRLTGGEPLLRRDLYKLVEMIHHVHGIDDIALTTNGSLLTPKLAHTLKEAGLQRVTISLDSLDDEIFMRMNDVSFPVQKVLDAIAVADDAGLSPVKVNMVVKRGVNDKGILAMAEHFRNTPYVLRFIEYMDVGNSNGWRMDDVVTASEILSTIGDVWPLTPIDASRHGEVATRYRYADGLGEIGVIASVTRAFCGGCTRARLSSEGQLYTCLFAGKGRDLRTLLRSGASEQEIVEVLENIWHIRNDRYSQLRTEATPHLPKVEMSHIGG</sequence>
<feature type="binding site" evidence="12">
    <location>
        <position position="58"/>
    </location>
    <ligand>
        <name>S-adenosyl-L-methionine</name>
        <dbReference type="ChEBI" id="CHEBI:59789"/>
    </ligand>
</feature>
<protein>
    <recommendedName>
        <fullName evidence="1 12">GTP 3',8-cyclase</fullName>
        <ecNumber evidence="1 12">4.1.99.22</ecNumber>
    </recommendedName>
    <alternativeName>
        <fullName evidence="12">Molybdenum cofactor biosynthesis protein A</fullName>
    </alternativeName>
</protein>
<dbReference type="PROSITE" id="PS01305">
    <property type="entry name" value="MOAA_NIFB_PQQE"/>
    <property type="match status" value="1"/>
</dbReference>
<dbReference type="GO" id="GO:0006777">
    <property type="term" value="P:Mo-molybdopterin cofactor biosynthetic process"/>
    <property type="evidence" value="ECO:0007669"/>
    <property type="project" value="UniProtKB-UniRule"/>
</dbReference>
<dbReference type="EC" id="4.1.99.22" evidence="1 12"/>
<feature type="binding site" evidence="12">
    <location>
        <position position="155"/>
    </location>
    <ligand>
        <name>S-adenosyl-L-methionine</name>
        <dbReference type="ChEBI" id="CHEBI:59789"/>
    </ligand>
</feature>
<name>A0A9X2ACU2_9BACL</name>
<keyword evidence="3 12" id="KW-0949">S-adenosyl-L-methionine</keyword>
<dbReference type="InterPro" id="IPR058240">
    <property type="entry name" value="rSAM_sf"/>
</dbReference>
<keyword evidence="2 12" id="KW-0004">4Fe-4S</keyword>
<dbReference type="EMBL" id="JALBUF010000001">
    <property type="protein sequence ID" value="MCI0181841.1"/>
    <property type="molecule type" value="Genomic_DNA"/>
</dbReference>
<evidence type="ECO:0000256" key="13">
    <source>
        <dbReference type="SAM" id="MobiDB-lite"/>
    </source>
</evidence>
<dbReference type="CDD" id="cd01335">
    <property type="entry name" value="Radical_SAM"/>
    <property type="match status" value="1"/>
</dbReference>
<keyword evidence="7 12" id="KW-0411">Iron-sulfur</keyword>
<feature type="binding site" evidence="12">
    <location>
        <position position="294"/>
    </location>
    <ligand>
        <name>[4Fe-4S] cluster</name>
        <dbReference type="ChEBI" id="CHEBI:49883"/>
        <label>2</label>
        <note>4Fe-4S-substrate</note>
    </ligand>
</feature>
<feature type="region of interest" description="Disordered" evidence="13">
    <location>
        <begin position="1"/>
        <end position="25"/>
    </location>
</feature>
<evidence type="ECO:0000256" key="7">
    <source>
        <dbReference type="ARBA" id="ARBA00023014"/>
    </source>
</evidence>